<reference evidence="1 2" key="1">
    <citation type="submission" date="2023-05" db="EMBL/GenBank/DDBJ databases">
        <title>Draft genome of Paenibacillus sp. CCS26.</title>
        <authorList>
            <person name="Akita H."/>
            <person name="Shinto Y."/>
            <person name="Kimura Z."/>
        </authorList>
    </citation>
    <scope>NUCLEOTIDE SEQUENCE [LARGE SCALE GENOMIC DNA]</scope>
    <source>
        <strain evidence="1 2">CCS26</strain>
    </source>
</reference>
<protein>
    <submittedName>
        <fullName evidence="1">Uncharacterized protein</fullName>
    </submittedName>
</protein>
<organism evidence="1 2">
    <name type="scientific">Paenibacillus glycanilyticus</name>
    <dbReference type="NCBI Taxonomy" id="126569"/>
    <lineage>
        <taxon>Bacteria</taxon>
        <taxon>Bacillati</taxon>
        <taxon>Bacillota</taxon>
        <taxon>Bacilli</taxon>
        <taxon>Bacillales</taxon>
        <taxon>Paenibacillaceae</taxon>
        <taxon>Paenibacillus</taxon>
    </lineage>
</organism>
<sequence length="66" mass="7402">MPIKTACPAGAARYNEKTIRLGKVFALDEYMEEQHTLQMDAALISIFPDTVNRDGDDLVFSLQIDN</sequence>
<keyword evidence="2" id="KW-1185">Reference proteome</keyword>
<proteinExistence type="predicted"/>
<dbReference type="Proteomes" id="UP001285921">
    <property type="component" value="Unassembled WGS sequence"/>
</dbReference>
<gene>
    <name evidence="1" type="ORF">PghCCS26_28410</name>
</gene>
<name>A0ABQ6NMF6_9BACL</name>
<accession>A0ABQ6NMF6</accession>
<evidence type="ECO:0000313" key="1">
    <source>
        <dbReference type="EMBL" id="GMK45713.1"/>
    </source>
</evidence>
<evidence type="ECO:0000313" key="2">
    <source>
        <dbReference type="Proteomes" id="UP001285921"/>
    </source>
</evidence>
<dbReference type="EMBL" id="BTCL01000008">
    <property type="protein sequence ID" value="GMK45713.1"/>
    <property type="molecule type" value="Genomic_DNA"/>
</dbReference>
<comment type="caution">
    <text evidence="1">The sequence shown here is derived from an EMBL/GenBank/DDBJ whole genome shotgun (WGS) entry which is preliminary data.</text>
</comment>